<sequence length="296" mass="32958">MRGNGLGLSWNKGIEMGRSSNDTWTMLFNYKSTPKGFQCEPCYGDAVLPNKFLQFRILVDDHNDMMGANFALKLPVSAASAYFKTRPEFVFHPWFYTNSGSLKNLTVASQYIGGRRDVAVWRPPSFLENPFKSYPVVIVFDVGPNEAGSFKYIFDELVYPTQVSQEAIVVAFGDYKIQNRETLMTPTRALDLECINGTFEDMCGFCLSDIRTLNGTQFQQPMINKCGKRALVGGLGEQTLDFLINEAMPEANRSSSGRIKPGRYGILGYSLGGLILDTTCGILLRCMHVALVLVAK</sequence>
<organism evidence="1 2">
    <name type="scientific">Mya arenaria</name>
    <name type="common">Soft-shell clam</name>
    <dbReference type="NCBI Taxonomy" id="6604"/>
    <lineage>
        <taxon>Eukaryota</taxon>
        <taxon>Metazoa</taxon>
        <taxon>Spiralia</taxon>
        <taxon>Lophotrochozoa</taxon>
        <taxon>Mollusca</taxon>
        <taxon>Bivalvia</taxon>
        <taxon>Autobranchia</taxon>
        <taxon>Heteroconchia</taxon>
        <taxon>Euheterodonta</taxon>
        <taxon>Imparidentia</taxon>
        <taxon>Neoheterodontei</taxon>
        <taxon>Myida</taxon>
        <taxon>Myoidea</taxon>
        <taxon>Myidae</taxon>
        <taxon>Mya</taxon>
    </lineage>
</organism>
<dbReference type="InterPro" id="IPR050583">
    <property type="entry name" value="Mycobacterial_A85_antigen"/>
</dbReference>
<dbReference type="PANTHER" id="PTHR48098:SF6">
    <property type="entry name" value="FERRI-BACILLIBACTIN ESTERASE BESA"/>
    <property type="match status" value="1"/>
</dbReference>
<gene>
    <name evidence="1" type="ORF">MAR_002332</name>
</gene>
<keyword evidence="2" id="KW-1185">Reference proteome</keyword>
<name>A0ABY7FHY6_MYAAR</name>
<protein>
    <submittedName>
        <fullName evidence="1">Uncharacterized protein</fullName>
    </submittedName>
</protein>
<dbReference type="PANTHER" id="PTHR48098">
    <property type="entry name" value="ENTEROCHELIN ESTERASE-RELATED"/>
    <property type="match status" value="1"/>
</dbReference>
<dbReference type="Proteomes" id="UP001164746">
    <property type="component" value="Chromosome 11"/>
</dbReference>
<dbReference type="EMBL" id="CP111022">
    <property type="protein sequence ID" value="WAR20494.1"/>
    <property type="molecule type" value="Genomic_DNA"/>
</dbReference>
<reference evidence="1" key="1">
    <citation type="submission" date="2022-11" db="EMBL/GenBank/DDBJ databases">
        <title>Centuries of genome instability and evolution in soft-shell clam transmissible cancer (bioRxiv).</title>
        <authorList>
            <person name="Hart S.F.M."/>
            <person name="Yonemitsu M.A."/>
            <person name="Giersch R.M."/>
            <person name="Beal B.F."/>
            <person name="Arriagada G."/>
            <person name="Davis B.W."/>
            <person name="Ostrander E.A."/>
            <person name="Goff S.P."/>
            <person name="Metzger M.J."/>
        </authorList>
    </citation>
    <scope>NUCLEOTIDE SEQUENCE</scope>
    <source>
        <strain evidence="1">MELC-2E11</strain>
        <tissue evidence="1">Siphon/mantle</tissue>
    </source>
</reference>
<proteinExistence type="predicted"/>
<evidence type="ECO:0000313" key="2">
    <source>
        <dbReference type="Proteomes" id="UP001164746"/>
    </source>
</evidence>
<dbReference type="InterPro" id="IPR029058">
    <property type="entry name" value="AB_hydrolase_fold"/>
</dbReference>
<accession>A0ABY7FHY6</accession>
<evidence type="ECO:0000313" key="1">
    <source>
        <dbReference type="EMBL" id="WAR20494.1"/>
    </source>
</evidence>
<dbReference type="SUPFAM" id="SSF53474">
    <property type="entry name" value="alpha/beta-Hydrolases"/>
    <property type="match status" value="1"/>
</dbReference>
<dbReference type="Gene3D" id="3.40.50.1820">
    <property type="entry name" value="alpha/beta hydrolase"/>
    <property type="match status" value="1"/>
</dbReference>